<dbReference type="Gene3D" id="1.10.1200.10">
    <property type="entry name" value="ACP-like"/>
    <property type="match status" value="1"/>
</dbReference>
<evidence type="ECO:0000259" key="1">
    <source>
        <dbReference type="PROSITE" id="PS50075"/>
    </source>
</evidence>
<proteinExistence type="predicted"/>
<dbReference type="InterPro" id="IPR009081">
    <property type="entry name" value="PP-bd_ACP"/>
</dbReference>
<dbReference type="EMBL" id="JACXAD010000003">
    <property type="protein sequence ID" value="MBD2767085.1"/>
    <property type="molecule type" value="Genomic_DNA"/>
</dbReference>
<feature type="domain" description="Carrier" evidence="1">
    <location>
        <begin position="1"/>
        <end position="42"/>
    </location>
</feature>
<dbReference type="RefSeq" id="WP_191003908.1">
    <property type="nucleotide sequence ID" value="NZ_JACXAD010000003.1"/>
</dbReference>
<dbReference type="PROSITE" id="PS50075">
    <property type="entry name" value="CARRIER"/>
    <property type="match status" value="1"/>
</dbReference>
<name>A0A927BB63_9BACT</name>
<accession>A0A927BB63</accession>
<organism evidence="2 3">
    <name type="scientific">Hymenobacter montanus</name>
    <dbReference type="NCBI Taxonomy" id="2771359"/>
    <lineage>
        <taxon>Bacteria</taxon>
        <taxon>Pseudomonadati</taxon>
        <taxon>Bacteroidota</taxon>
        <taxon>Cytophagia</taxon>
        <taxon>Cytophagales</taxon>
        <taxon>Hymenobacteraceae</taxon>
        <taxon>Hymenobacter</taxon>
    </lineage>
</organism>
<dbReference type="AlphaFoldDB" id="A0A927BB63"/>
<comment type="caution">
    <text evidence="2">The sequence shown here is derived from an EMBL/GenBank/DDBJ whole genome shotgun (WGS) entry which is preliminary data.</text>
</comment>
<dbReference type="SUPFAM" id="SSF47336">
    <property type="entry name" value="ACP-like"/>
    <property type="match status" value="1"/>
</dbReference>
<dbReference type="Proteomes" id="UP000612233">
    <property type="component" value="Unassembled WGS sequence"/>
</dbReference>
<gene>
    <name evidence="2" type="ORF">IC235_04145</name>
</gene>
<protein>
    <recommendedName>
        <fullName evidence="1">Carrier domain-containing protein</fullName>
    </recommendedName>
</protein>
<evidence type="ECO:0000313" key="2">
    <source>
        <dbReference type="EMBL" id="MBD2767085.1"/>
    </source>
</evidence>
<reference evidence="2" key="1">
    <citation type="submission" date="2020-09" db="EMBL/GenBank/DDBJ databases">
        <authorList>
            <person name="Kim M.K."/>
        </authorList>
    </citation>
    <scope>NUCLEOTIDE SEQUENCE</scope>
    <source>
        <strain evidence="2">BT664</strain>
    </source>
</reference>
<keyword evidence="3" id="KW-1185">Reference proteome</keyword>
<sequence>MGLDTVELVVSFEKYFSLEIPDAVAEQLSTVGDVAEWLGQQLGTLGRRESTAREAVAAQLQQLFAAALPALRPAHEVPLAELLPNRRAQAQYAAQLLASSRLQLPELRYPGAAPAVQWLAKLFGGDQLPPKPTLATGTLADLTDWTVALNYQVLLRPPLHSQYDVEQAVIGLTSDQSGVDIPEISLRSSFTNDLGMD</sequence>
<evidence type="ECO:0000313" key="3">
    <source>
        <dbReference type="Proteomes" id="UP000612233"/>
    </source>
</evidence>
<dbReference type="InterPro" id="IPR036736">
    <property type="entry name" value="ACP-like_sf"/>
</dbReference>